<evidence type="ECO:0000313" key="3">
    <source>
        <dbReference type="Proteomes" id="UP000772434"/>
    </source>
</evidence>
<organism evidence="1 3">
    <name type="scientific">Rhodocollybia butyracea</name>
    <dbReference type="NCBI Taxonomy" id="206335"/>
    <lineage>
        <taxon>Eukaryota</taxon>
        <taxon>Fungi</taxon>
        <taxon>Dikarya</taxon>
        <taxon>Basidiomycota</taxon>
        <taxon>Agaricomycotina</taxon>
        <taxon>Agaricomycetes</taxon>
        <taxon>Agaricomycetidae</taxon>
        <taxon>Agaricales</taxon>
        <taxon>Marasmiineae</taxon>
        <taxon>Omphalotaceae</taxon>
        <taxon>Rhodocollybia</taxon>
    </lineage>
</organism>
<dbReference type="EMBL" id="JADNRY010000414">
    <property type="protein sequence ID" value="KAF9056880.1"/>
    <property type="molecule type" value="Genomic_DNA"/>
</dbReference>
<dbReference type="AlphaFoldDB" id="A0A9P5TWX3"/>
<name>A0A9P5TWX3_9AGAR</name>
<sequence>MAALLLIKLGAYGTARRPVQASSPIKFVVDAHHSLSLSSTPGLGTIRFVADVRLVWASSLIKFLADAHHPQSPSSTPGLGVITFIGERTTKAYSTVIGIGSRASPFLHSFRLTLLFLSTVVGDK</sequence>
<keyword evidence="3" id="KW-1185">Reference proteome</keyword>
<evidence type="ECO:0000313" key="2">
    <source>
        <dbReference type="EMBL" id="KAF9060798.1"/>
    </source>
</evidence>
<comment type="caution">
    <text evidence="1">The sequence shown here is derived from an EMBL/GenBank/DDBJ whole genome shotgun (WGS) entry which is preliminary data.</text>
</comment>
<protein>
    <submittedName>
        <fullName evidence="1">Uncharacterized protein</fullName>
    </submittedName>
</protein>
<reference evidence="1" key="1">
    <citation type="submission" date="2020-11" db="EMBL/GenBank/DDBJ databases">
        <authorList>
            <consortium name="DOE Joint Genome Institute"/>
            <person name="Ahrendt S."/>
            <person name="Riley R."/>
            <person name="Andreopoulos W."/>
            <person name="Labutti K."/>
            <person name="Pangilinan J."/>
            <person name="Ruiz-Duenas F.J."/>
            <person name="Barrasa J.M."/>
            <person name="Sanchez-Garcia M."/>
            <person name="Camarero S."/>
            <person name="Miyauchi S."/>
            <person name="Serrano A."/>
            <person name="Linde D."/>
            <person name="Babiker R."/>
            <person name="Drula E."/>
            <person name="Ayuso-Fernandez I."/>
            <person name="Pacheco R."/>
            <person name="Padilla G."/>
            <person name="Ferreira P."/>
            <person name="Barriuso J."/>
            <person name="Kellner H."/>
            <person name="Castanera R."/>
            <person name="Alfaro M."/>
            <person name="Ramirez L."/>
            <person name="Pisabarro A.G."/>
            <person name="Kuo A."/>
            <person name="Tritt A."/>
            <person name="Lipzen A."/>
            <person name="He G."/>
            <person name="Yan M."/>
            <person name="Ng V."/>
            <person name="Cullen D."/>
            <person name="Martin F."/>
            <person name="Rosso M.-N."/>
            <person name="Henrissat B."/>
            <person name="Hibbett D."/>
            <person name="Martinez A.T."/>
            <person name="Grigoriev I.V."/>
        </authorList>
    </citation>
    <scope>NUCLEOTIDE SEQUENCE</scope>
    <source>
        <strain evidence="1">AH 40177</strain>
    </source>
</reference>
<dbReference type="Proteomes" id="UP000772434">
    <property type="component" value="Unassembled WGS sequence"/>
</dbReference>
<dbReference type="EMBL" id="JADNRY010000227">
    <property type="protein sequence ID" value="KAF9060798.1"/>
    <property type="molecule type" value="Genomic_DNA"/>
</dbReference>
<evidence type="ECO:0000313" key="1">
    <source>
        <dbReference type="EMBL" id="KAF9056880.1"/>
    </source>
</evidence>
<proteinExistence type="predicted"/>
<accession>A0A9P5TWX3</accession>
<gene>
    <name evidence="2" type="ORF">BDP27DRAFT_1370227</name>
    <name evidence="1" type="ORF">BDP27DRAFT_1372990</name>
</gene>